<evidence type="ECO:0000256" key="6">
    <source>
        <dbReference type="ARBA" id="ARBA00023268"/>
    </source>
</evidence>
<dbReference type="Pfam" id="PF17921">
    <property type="entry name" value="Integrase_H2C2"/>
    <property type="match status" value="1"/>
</dbReference>
<dbReference type="GO" id="GO:0015074">
    <property type="term" value="P:DNA integration"/>
    <property type="evidence" value="ECO:0007669"/>
    <property type="project" value="InterPro"/>
</dbReference>
<keyword evidence="3" id="KW-0548">Nucleotidyltransferase</keyword>
<organism evidence="8 9">
    <name type="scientific">Pristionchus entomophagus</name>
    <dbReference type="NCBI Taxonomy" id="358040"/>
    <lineage>
        <taxon>Eukaryota</taxon>
        <taxon>Metazoa</taxon>
        <taxon>Ecdysozoa</taxon>
        <taxon>Nematoda</taxon>
        <taxon>Chromadorea</taxon>
        <taxon>Rhabditida</taxon>
        <taxon>Rhabditina</taxon>
        <taxon>Diplogasteromorpha</taxon>
        <taxon>Diplogasteroidea</taxon>
        <taxon>Neodiplogasteridae</taxon>
        <taxon>Pristionchus</taxon>
    </lineage>
</organism>
<dbReference type="InterPro" id="IPR043502">
    <property type="entry name" value="DNA/RNA_pol_sf"/>
</dbReference>
<keyword evidence="9" id="KW-1185">Reference proteome</keyword>
<evidence type="ECO:0000313" key="9">
    <source>
        <dbReference type="Proteomes" id="UP001432027"/>
    </source>
</evidence>
<feature type="non-terminal residue" evidence="8">
    <location>
        <position position="1"/>
    </location>
</feature>
<dbReference type="Pfam" id="PF13975">
    <property type="entry name" value="gag-asp_proteas"/>
    <property type="match status" value="1"/>
</dbReference>
<gene>
    <name evidence="8" type="ORF">PENTCL1PPCAC_19177</name>
</gene>
<dbReference type="PROSITE" id="PS50994">
    <property type="entry name" value="INTEGRASE"/>
    <property type="match status" value="1"/>
</dbReference>
<dbReference type="SUPFAM" id="SSF53098">
    <property type="entry name" value="Ribonuclease H-like"/>
    <property type="match status" value="1"/>
</dbReference>
<evidence type="ECO:0000256" key="4">
    <source>
        <dbReference type="ARBA" id="ARBA00022722"/>
    </source>
</evidence>
<evidence type="ECO:0000259" key="7">
    <source>
        <dbReference type="PROSITE" id="PS50994"/>
    </source>
</evidence>
<dbReference type="Gene3D" id="1.10.340.70">
    <property type="match status" value="1"/>
</dbReference>
<feature type="non-terminal residue" evidence="8">
    <location>
        <position position="700"/>
    </location>
</feature>
<keyword evidence="6" id="KW-0511">Multifunctional enzyme</keyword>
<dbReference type="PANTHER" id="PTHR37984:SF5">
    <property type="entry name" value="PROTEIN NYNRIN-LIKE"/>
    <property type="match status" value="1"/>
</dbReference>
<dbReference type="Proteomes" id="UP001432027">
    <property type="component" value="Unassembled WGS sequence"/>
</dbReference>
<dbReference type="PANTHER" id="PTHR37984">
    <property type="entry name" value="PROTEIN CBG26694"/>
    <property type="match status" value="1"/>
</dbReference>
<dbReference type="InterPro" id="IPR012337">
    <property type="entry name" value="RNaseH-like_sf"/>
</dbReference>
<evidence type="ECO:0000256" key="1">
    <source>
        <dbReference type="ARBA" id="ARBA00012493"/>
    </source>
</evidence>
<protein>
    <recommendedName>
        <fullName evidence="1">RNA-directed DNA polymerase</fullName>
        <ecNumber evidence="1">2.7.7.49</ecNumber>
    </recommendedName>
</protein>
<evidence type="ECO:0000256" key="5">
    <source>
        <dbReference type="ARBA" id="ARBA00022759"/>
    </source>
</evidence>
<dbReference type="InterPro" id="IPR036397">
    <property type="entry name" value="RNaseH_sf"/>
</dbReference>
<dbReference type="GO" id="GO:0004519">
    <property type="term" value="F:endonuclease activity"/>
    <property type="evidence" value="ECO:0007669"/>
    <property type="project" value="UniProtKB-KW"/>
</dbReference>
<keyword evidence="2" id="KW-0808">Transferase</keyword>
<dbReference type="GO" id="GO:0003676">
    <property type="term" value="F:nucleic acid binding"/>
    <property type="evidence" value="ECO:0007669"/>
    <property type="project" value="InterPro"/>
</dbReference>
<dbReference type="AlphaFoldDB" id="A0AAV5TRD5"/>
<dbReference type="Gene3D" id="3.30.420.10">
    <property type="entry name" value="Ribonuclease H-like superfamily/Ribonuclease H"/>
    <property type="match status" value="1"/>
</dbReference>
<proteinExistence type="predicted"/>
<dbReference type="InterPro" id="IPR021109">
    <property type="entry name" value="Peptidase_aspartic_dom_sf"/>
</dbReference>
<dbReference type="FunFam" id="1.10.340.70:FF:000001">
    <property type="entry name" value="Retrovirus-related Pol polyprotein from transposon gypsy-like Protein"/>
    <property type="match status" value="1"/>
</dbReference>
<dbReference type="EC" id="2.7.7.49" evidence="1"/>
<dbReference type="EMBL" id="BTSX01000004">
    <property type="protein sequence ID" value="GMS97002.1"/>
    <property type="molecule type" value="Genomic_DNA"/>
</dbReference>
<accession>A0AAV5TRD5</accession>
<dbReference type="InterPro" id="IPR041577">
    <property type="entry name" value="RT_RNaseH_2"/>
</dbReference>
<name>A0AAV5TRD5_9BILA</name>
<dbReference type="SUPFAM" id="SSF56672">
    <property type="entry name" value="DNA/RNA polymerases"/>
    <property type="match status" value="1"/>
</dbReference>
<dbReference type="InterPro" id="IPR001584">
    <property type="entry name" value="Integrase_cat-core"/>
</dbReference>
<dbReference type="Gene3D" id="2.40.70.10">
    <property type="entry name" value="Acid Proteases"/>
    <property type="match status" value="1"/>
</dbReference>
<feature type="domain" description="Integrase catalytic" evidence="7">
    <location>
        <begin position="488"/>
        <end position="562"/>
    </location>
</feature>
<dbReference type="Pfam" id="PF17919">
    <property type="entry name" value="RT_RNaseH_2"/>
    <property type="match status" value="1"/>
</dbReference>
<evidence type="ECO:0000313" key="8">
    <source>
        <dbReference type="EMBL" id="GMS97002.1"/>
    </source>
</evidence>
<comment type="caution">
    <text evidence="8">The sequence shown here is derived from an EMBL/GenBank/DDBJ whole genome shotgun (WGS) entry which is preliminary data.</text>
</comment>
<keyword evidence="5" id="KW-0255">Endonuclease</keyword>
<dbReference type="InterPro" id="IPR050951">
    <property type="entry name" value="Retrovirus_Pol_polyprotein"/>
</dbReference>
<dbReference type="InterPro" id="IPR041588">
    <property type="entry name" value="Integrase_H2C2"/>
</dbReference>
<dbReference type="SUPFAM" id="SSF50630">
    <property type="entry name" value="Acid proteases"/>
    <property type="match status" value="1"/>
</dbReference>
<reference evidence="8" key="1">
    <citation type="submission" date="2023-10" db="EMBL/GenBank/DDBJ databases">
        <title>Genome assembly of Pristionchus species.</title>
        <authorList>
            <person name="Yoshida K."/>
            <person name="Sommer R.J."/>
        </authorList>
    </citation>
    <scope>NUCLEOTIDE SEQUENCE</scope>
    <source>
        <strain evidence="8">RS0144</strain>
    </source>
</reference>
<evidence type="ECO:0000256" key="3">
    <source>
        <dbReference type="ARBA" id="ARBA00022695"/>
    </source>
</evidence>
<dbReference type="GO" id="GO:0003964">
    <property type="term" value="F:RNA-directed DNA polymerase activity"/>
    <property type="evidence" value="ECO:0007669"/>
    <property type="project" value="UniProtKB-EC"/>
</dbReference>
<dbReference type="CDD" id="cd00303">
    <property type="entry name" value="retropepsin_like"/>
    <property type="match status" value="1"/>
</dbReference>
<sequence>DVHFVREYQMVKGVIGGIEVEACLDTGADVNLIDKSTVDRMNGVVLDTSKSYRIRDAGGNIIKTVGRTVLEVEMNVGRKCRVGFVVAEHCDAILLGAVALEAMGMELRLKEESREEAVESPDNATVLRTVYVAPGELCTVLVSGGRPGEGPKVLISEREDIVEGTNEKALIVRVPVWNSTESDIVFEKHDIVGVWKKVQGLNREDVQFPELTTECHRVNRCMTADRSSDWEEIKENLEICRGGQLNKGVEEILRTHAAIFAVQEEDLGRLQGMECEIRLEGGCGIGAVLSQLGNDQVERPIGFFSRGLRDAERSLTVVDTEALAVYEASRWDEEEKRRKEREDIEESDNVNQWRIDQSKDEWVVKMIGWLSEVEEKKRDIGEEVTIPGSTKRTCLADWVVHRGILYLLSIDHEKRLYVPEGRREKFIEEIHNSPLSGHLCTRKMVQKLSSEVFWGSMHRDVQTVLKRCERCLLANSQKRMIPPLQPLVAKRFEIERRLTLSYHSRANGLTERFNRTIIEIVKRIKMMDDQWEEALSFAVYAYNASPHGSTGETPSFLMYGREDRLPNSQIPKENPLYTVDMDVDQYKRRMSWMMEKTRSVVITKLEAERKKMKEKYDTKNANNMKIQPKKGDRVYIRVEPKPGDIRKMVAQFDGPFRVEGTSNTTVTVERIDSGLDGNRGRDRRVVQWDRVRLVPKENEE</sequence>
<dbReference type="GO" id="GO:0042575">
    <property type="term" value="C:DNA polymerase complex"/>
    <property type="evidence" value="ECO:0007669"/>
    <property type="project" value="UniProtKB-ARBA"/>
</dbReference>
<keyword evidence="4" id="KW-0540">Nuclease</keyword>
<keyword evidence="5" id="KW-0378">Hydrolase</keyword>
<evidence type="ECO:0000256" key="2">
    <source>
        <dbReference type="ARBA" id="ARBA00022679"/>
    </source>
</evidence>